<evidence type="ECO:0000256" key="5">
    <source>
        <dbReference type="ARBA" id="ARBA00022980"/>
    </source>
</evidence>
<dbReference type="Gene3D" id="4.10.830.30">
    <property type="entry name" value="Ribosomal protein L31"/>
    <property type="match status" value="1"/>
</dbReference>
<dbReference type="NCBIfam" id="NF000612">
    <property type="entry name" value="PRK00019.1"/>
    <property type="match status" value="1"/>
</dbReference>
<dbReference type="SUPFAM" id="SSF143800">
    <property type="entry name" value="L28p-like"/>
    <property type="match status" value="1"/>
</dbReference>
<dbReference type="PANTHER" id="PTHR33280:SF1">
    <property type="entry name" value="LARGE RIBOSOMAL SUBUNIT PROTEIN BL31C"/>
    <property type="match status" value="1"/>
</dbReference>
<proteinExistence type="inferred from homology"/>
<dbReference type="EMBL" id="JACPUR010000017">
    <property type="protein sequence ID" value="MBI3127465.1"/>
    <property type="molecule type" value="Genomic_DNA"/>
</dbReference>
<dbReference type="NCBIfam" id="NF001809">
    <property type="entry name" value="PRK00528.1"/>
    <property type="match status" value="1"/>
</dbReference>
<keyword evidence="3 8" id="KW-0699">rRNA-binding</keyword>
<accession>A0A932MMB5</accession>
<evidence type="ECO:0000256" key="6">
    <source>
        <dbReference type="ARBA" id="ARBA00023274"/>
    </source>
</evidence>
<evidence type="ECO:0000313" key="11">
    <source>
        <dbReference type="Proteomes" id="UP000782312"/>
    </source>
</evidence>
<dbReference type="AlphaFoldDB" id="A0A932MMB5"/>
<keyword evidence="4 8" id="KW-0694">RNA-binding</keyword>
<dbReference type="NCBIfam" id="TIGR00105">
    <property type="entry name" value="L31"/>
    <property type="match status" value="1"/>
</dbReference>
<dbReference type="InterPro" id="IPR034704">
    <property type="entry name" value="Ribosomal_bL28/bL31-like_sf"/>
</dbReference>
<comment type="function">
    <text evidence="8">Binds the 23S rRNA.</text>
</comment>
<dbReference type="Pfam" id="PF01197">
    <property type="entry name" value="Ribosomal_L31"/>
    <property type="match status" value="1"/>
</dbReference>
<dbReference type="GO" id="GO:0006412">
    <property type="term" value="P:translation"/>
    <property type="evidence" value="ECO:0007669"/>
    <property type="project" value="UniProtKB-UniRule"/>
</dbReference>
<dbReference type="HAMAP" id="MF_00501">
    <property type="entry name" value="Ribosomal_bL31_1"/>
    <property type="match status" value="1"/>
</dbReference>
<keyword evidence="6 8" id="KW-0687">Ribonucleoprotein</keyword>
<dbReference type="GO" id="GO:0003735">
    <property type="term" value="F:structural constituent of ribosome"/>
    <property type="evidence" value="ECO:0007669"/>
    <property type="project" value="InterPro"/>
</dbReference>
<dbReference type="GO" id="GO:1990904">
    <property type="term" value="C:ribonucleoprotein complex"/>
    <property type="evidence" value="ECO:0007669"/>
    <property type="project" value="UniProtKB-KW"/>
</dbReference>
<name>A0A932MMB5_UNCTE</name>
<dbReference type="InterPro" id="IPR027491">
    <property type="entry name" value="Ribosomal_bL31_A"/>
</dbReference>
<evidence type="ECO:0000313" key="10">
    <source>
        <dbReference type="EMBL" id="MBI3127465.1"/>
    </source>
</evidence>
<dbReference type="PROSITE" id="PS01143">
    <property type="entry name" value="RIBOSOMAL_L31"/>
    <property type="match status" value="1"/>
</dbReference>
<evidence type="ECO:0000256" key="3">
    <source>
        <dbReference type="ARBA" id="ARBA00022730"/>
    </source>
</evidence>
<comment type="caution">
    <text evidence="10">The sequence shown here is derived from an EMBL/GenBank/DDBJ whole genome shotgun (WGS) entry which is preliminary data.</text>
</comment>
<evidence type="ECO:0000256" key="1">
    <source>
        <dbReference type="ARBA" id="ARBA00009296"/>
    </source>
</evidence>
<evidence type="ECO:0000256" key="4">
    <source>
        <dbReference type="ARBA" id="ARBA00022884"/>
    </source>
</evidence>
<dbReference type="GO" id="GO:0005840">
    <property type="term" value="C:ribosome"/>
    <property type="evidence" value="ECO:0007669"/>
    <property type="project" value="UniProtKB-KW"/>
</dbReference>
<dbReference type="PANTHER" id="PTHR33280">
    <property type="entry name" value="50S RIBOSOMAL PROTEIN L31, CHLOROPLASTIC"/>
    <property type="match status" value="1"/>
</dbReference>
<feature type="compositionally biased region" description="Basic and acidic residues" evidence="9">
    <location>
        <begin position="101"/>
        <end position="129"/>
    </location>
</feature>
<gene>
    <name evidence="8 10" type="primary">rpmE</name>
    <name evidence="10" type="ORF">HYZ11_07665</name>
</gene>
<keyword evidence="5 8" id="KW-0689">Ribosomal protein</keyword>
<dbReference type="GO" id="GO:0019843">
    <property type="term" value="F:rRNA binding"/>
    <property type="evidence" value="ECO:0007669"/>
    <property type="project" value="UniProtKB-KW"/>
</dbReference>
<comment type="caution">
    <text evidence="8">Lacks conserved residue(s) required for the propagation of feature annotation.</text>
</comment>
<sequence>MKTDIHPEVFEARVTCSGCGTTFTTLSTRKEIRVEVCSKCHPFFTGKQARIVDTEGRVEKFVRKFEGKETRVSKRKRRIEAAEADRTAQAEREAQQAAQKAAEEKAKREEARRKRAEERAARQAAKAEEAASPEADGAGEKPAEA</sequence>
<reference evidence="10" key="1">
    <citation type="submission" date="2020-07" db="EMBL/GenBank/DDBJ databases">
        <title>Huge and variable diversity of episymbiotic CPR bacteria and DPANN archaea in groundwater ecosystems.</title>
        <authorList>
            <person name="He C.Y."/>
            <person name="Keren R."/>
            <person name="Whittaker M."/>
            <person name="Farag I.F."/>
            <person name="Doudna J."/>
            <person name="Cate J.H.D."/>
            <person name="Banfield J.F."/>
        </authorList>
    </citation>
    <scope>NUCLEOTIDE SEQUENCE</scope>
    <source>
        <strain evidence="10">NC_groundwater_763_Ag_S-0.2um_68_21</strain>
    </source>
</reference>
<evidence type="ECO:0000256" key="2">
    <source>
        <dbReference type="ARBA" id="ARBA00011838"/>
    </source>
</evidence>
<feature type="compositionally biased region" description="Basic and acidic residues" evidence="9">
    <location>
        <begin position="79"/>
        <end position="94"/>
    </location>
</feature>
<dbReference type="InterPro" id="IPR042105">
    <property type="entry name" value="Ribosomal_bL31_sf"/>
</dbReference>
<evidence type="ECO:0000256" key="7">
    <source>
        <dbReference type="ARBA" id="ARBA00035687"/>
    </source>
</evidence>
<feature type="region of interest" description="Disordered" evidence="9">
    <location>
        <begin position="72"/>
        <end position="145"/>
    </location>
</feature>
<organism evidence="10 11">
    <name type="scientific">Tectimicrobiota bacterium</name>
    <dbReference type="NCBI Taxonomy" id="2528274"/>
    <lineage>
        <taxon>Bacteria</taxon>
        <taxon>Pseudomonadati</taxon>
        <taxon>Nitrospinota/Tectimicrobiota group</taxon>
        <taxon>Candidatus Tectimicrobiota</taxon>
    </lineage>
</organism>
<protein>
    <recommendedName>
        <fullName evidence="7 8">Large ribosomal subunit protein bL31</fullName>
    </recommendedName>
</protein>
<dbReference type="InterPro" id="IPR002150">
    <property type="entry name" value="Ribosomal_bL31"/>
</dbReference>
<evidence type="ECO:0000256" key="8">
    <source>
        <dbReference type="HAMAP-Rule" id="MF_00501"/>
    </source>
</evidence>
<dbReference type="Proteomes" id="UP000782312">
    <property type="component" value="Unassembled WGS sequence"/>
</dbReference>
<dbReference type="PRINTS" id="PR01249">
    <property type="entry name" value="RIBOSOMALL31"/>
</dbReference>
<comment type="subunit">
    <text evidence="2 8">Part of the 50S ribosomal subunit.</text>
</comment>
<comment type="similarity">
    <text evidence="1 8">Belongs to the bacterial ribosomal protein bL31 family. Type A subfamily.</text>
</comment>
<evidence type="ECO:0000256" key="9">
    <source>
        <dbReference type="SAM" id="MobiDB-lite"/>
    </source>
</evidence>